<keyword evidence="3" id="KW-1185">Reference proteome</keyword>
<protein>
    <submittedName>
        <fullName evidence="2">Uncharacterized protein</fullName>
    </submittedName>
</protein>
<dbReference type="EMBL" id="FXAZ01000002">
    <property type="protein sequence ID" value="SMG38146.1"/>
    <property type="molecule type" value="Genomic_DNA"/>
</dbReference>
<evidence type="ECO:0000313" key="2">
    <source>
        <dbReference type="EMBL" id="SMG38146.1"/>
    </source>
</evidence>
<proteinExistence type="predicted"/>
<reference evidence="2 3" key="1">
    <citation type="submission" date="2017-04" db="EMBL/GenBank/DDBJ databases">
        <authorList>
            <person name="Afonso C.L."/>
            <person name="Miller P.J."/>
            <person name="Scott M.A."/>
            <person name="Spackman E."/>
            <person name="Goraichik I."/>
            <person name="Dimitrov K.M."/>
            <person name="Suarez D.L."/>
            <person name="Swayne D.E."/>
        </authorList>
    </citation>
    <scope>NUCLEOTIDE SEQUENCE [LARGE SCALE GENOMIC DNA]</scope>
    <source>
        <strain evidence="2 3">11</strain>
    </source>
</reference>
<dbReference type="OrthoDB" id="2661889at2"/>
<accession>A0A1X7KAF1</accession>
<feature type="region of interest" description="Disordered" evidence="1">
    <location>
        <begin position="85"/>
        <end position="112"/>
    </location>
</feature>
<evidence type="ECO:0000256" key="1">
    <source>
        <dbReference type="SAM" id="MobiDB-lite"/>
    </source>
</evidence>
<dbReference type="RefSeq" id="WP_085494460.1">
    <property type="nucleotide sequence ID" value="NZ_FXAZ01000002.1"/>
</dbReference>
<organism evidence="2 3">
    <name type="scientific">Paenibacillus aquistagni</name>
    <dbReference type="NCBI Taxonomy" id="1852522"/>
    <lineage>
        <taxon>Bacteria</taxon>
        <taxon>Bacillati</taxon>
        <taxon>Bacillota</taxon>
        <taxon>Bacilli</taxon>
        <taxon>Bacillales</taxon>
        <taxon>Paenibacillaceae</taxon>
        <taxon>Paenibacillus</taxon>
    </lineage>
</organism>
<gene>
    <name evidence="2" type="ORF">SAMN06295960_2279</name>
</gene>
<dbReference type="Proteomes" id="UP000193834">
    <property type="component" value="Unassembled WGS sequence"/>
</dbReference>
<sequence>MNYTGKTNWQFDEVVKEADLNRIEQGLLDAHAGVETAKSEAKAYTDEKVAGVTPGAIGAVKKSDFDAHTADAGLHVTAAKQAAWDAKETPAGAQAKANQAEGNAKNASLPRSGGVITGPVESHAGGNNIALKGGSADHSYLSFFARTASPSTRSGYIGYPNAGIKDLHIKNEIAGGSVDITASKVVTVGGSAIVRNNKGINTTIIISTAAPSGGTDGDIWIQI</sequence>
<dbReference type="STRING" id="1852522.SAMN06295960_2279"/>
<evidence type="ECO:0000313" key="3">
    <source>
        <dbReference type="Proteomes" id="UP000193834"/>
    </source>
</evidence>
<dbReference type="AlphaFoldDB" id="A0A1X7KAF1"/>
<name>A0A1X7KAF1_9BACL</name>